<protein>
    <submittedName>
        <fullName evidence="2">Uncharacterized protein</fullName>
    </submittedName>
</protein>
<proteinExistence type="predicted"/>
<organism evidence="2 3">
    <name type="scientific">Adineta ricciae</name>
    <name type="common">Rotifer</name>
    <dbReference type="NCBI Taxonomy" id="249248"/>
    <lineage>
        <taxon>Eukaryota</taxon>
        <taxon>Metazoa</taxon>
        <taxon>Spiralia</taxon>
        <taxon>Gnathifera</taxon>
        <taxon>Rotifera</taxon>
        <taxon>Eurotatoria</taxon>
        <taxon>Bdelloidea</taxon>
        <taxon>Adinetida</taxon>
        <taxon>Adinetidae</taxon>
        <taxon>Adineta</taxon>
    </lineage>
</organism>
<reference evidence="2" key="1">
    <citation type="submission" date="2021-02" db="EMBL/GenBank/DDBJ databases">
        <authorList>
            <person name="Nowell W R."/>
        </authorList>
    </citation>
    <scope>NUCLEOTIDE SEQUENCE</scope>
</reference>
<dbReference type="EMBL" id="CAJNOJ010000069">
    <property type="protein sequence ID" value="CAF1025885.1"/>
    <property type="molecule type" value="Genomic_DNA"/>
</dbReference>
<gene>
    <name evidence="2" type="ORF">EDS130_LOCUS16143</name>
</gene>
<dbReference type="AlphaFoldDB" id="A0A814IHD0"/>
<evidence type="ECO:0000313" key="3">
    <source>
        <dbReference type="Proteomes" id="UP000663852"/>
    </source>
</evidence>
<feature type="transmembrane region" description="Helical" evidence="1">
    <location>
        <begin position="23"/>
        <end position="42"/>
    </location>
</feature>
<evidence type="ECO:0000256" key="1">
    <source>
        <dbReference type="SAM" id="Phobius"/>
    </source>
</evidence>
<evidence type="ECO:0000313" key="2">
    <source>
        <dbReference type="EMBL" id="CAF1025885.1"/>
    </source>
</evidence>
<keyword evidence="1" id="KW-0812">Transmembrane</keyword>
<accession>A0A814IHD0</accession>
<dbReference type="Proteomes" id="UP000663852">
    <property type="component" value="Unassembled WGS sequence"/>
</dbReference>
<sequence length="105" mass="12356">MSLSLRRSYQWDRLKVNRICREVLLLLTEVIFYAVVSVNTVFDFGRYVILTGNRSIDCLRTSIVLFTSVLLIGREGLYRVKEEASVVYMKDTNNFRGRLFDHQEE</sequence>
<keyword evidence="1" id="KW-0472">Membrane</keyword>
<name>A0A814IHD0_ADIRI</name>
<comment type="caution">
    <text evidence="2">The sequence shown here is derived from an EMBL/GenBank/DDBJ whole genome shotgun (WGS) entry which is preliminary data.</text>
</comment>
<keyword evidence="1" id="KW-1133">Transmembrane helix</keyword>